<reference evidence="3" key="1">
    <citation type="submission" date="2021-11" db="EMBL/GenBank/DDBJ databases">
        <title>Australian commercial rhizobial inoculants.</title>
        <authorList>
            <person name="Kohlmeier M.G."/>
            <person name="O'Hara G.W."/>
            <person name="Colombi E."/>
            <person name="Ramsay J.P."/>
            <person name="Terpolilli J."/>
        </authorList>
    </citation>
    <scope>NUCLEOTIDE SEQUENCE</scope>
    <source>
        <strain evidence="3">CC829</strain>
        <plasmid evidence="3">pCC829_1</plasmid>
    </source>
</reference>
<evidence type="ECO:0000256" key="2">
    <source>
        <dbReference type="SAM" id="Phobius"/>
    </source>
</evidence>
<keyword evidence="2" id="KW-0812">Transmembrane</keyword>
<dbReference type="RefSeq" id="WP_231145733.1">
    <property type="nucleotide sequence ID" value="NZ_CP088101.1"/>
</dbReference>
<feature type="region of interest" description="Disordered" evidence="1">
    <location>
        <begin position="47"/>
        <end position="69"/>
    </location>
</feature>
<geneLocation type="plasmid" evidence="3 4">
    <name>pCC829_1</name>
</geneLocation>
<name>A0ABY3R0S2_9BRAD</name>
<keyword evidence="3" id="KW-0614">Plasmid</keyword>
<accession>A0ABY3R0S2</accession>
<proteinExistence type="predicted"/>
<evidence type="ECO:0000313" key="3">
    <source>
        <dbReference type="EMBL" id="UFW91870.1"/>
    </source>
</evidence>
<evidence type="ECO:0008006" key="5">
    <source>
        <dbReference type="Google" id="ProtNLM"/>
    </source>
</evidence>
<feature type="transmembrane region" description="Helical" evidence="2">
    <location>
        <begin position="18"/>
        <end position="37"/>
    </location>
</feature>
<dbReference type="EMBL" id="CP088101">
    <property type="protein sequence ID" value="UFW91870.1"/>
    <property type="molecule type" value="Genomic_DNA"/>
</dbReference>
<protein>
    <recommendedName>
        <fullName evidence="5">Heme exporter protein D</fullName>
    </recommendedName>
</protein>
<evidence type="ECO:0000313" key="4">
    <source>
        <dbReference type="Proteomes" id="UP001430990"/>
    </source>
</evidence>
<gene>
    <name evidence="3" type="ORF">BjapCC829_46515</name>
</gene>
<sequence>MGNSGVGMLLGDVSVTALWMWFIGAFILGGAILYGVLRAGRLRRSEREQLDRNTEAAQRRDDPQKRAGR</sequence>
<keyword evidence="4" id="KW-1185">Reference proteome</keyword>
<keyword evidence="2" id="KW-0472">Membrane</keyword>
<dbReference type="Proteomes" id="UP001430990">
    <property type="component" value="Plasmid pCC829_1"/>
</dbReference>
<organism evidence="3 4">
    <name type="scientific">Bradyrhizobium barranii</name>
    <dbReference type="NCBI Taxonomy" id="2992140"/>
    <lineage>
        <taxon>Bacteria</taxon>
        <taxon>Pseudomonadati</taxon>
        <taxon>Pseudomonadota</taxon>
        <taxon>Alphaproteobacteria</taxon>
        <taxon>Hyphomicrobiales</taxon>
        <taxon>Nitrobacteraceae</taxon>
        <taxon>Bradyrhizobium</taxon>
    </lineage>
</organism>
<evidence type="ECO:0000256" key="1">
    <source>
        <dbReference type="SAM" id="MobiDB-lite"/>
    </source>
</evidence>
<keyword evidence="2" id="KW-1133">Transmembrane helix</keyword>